<keyword evidence="8 9" id="KW-0407">Ion channel</keyword>
<dbReference type="PANTHER" id="PTHR30266">
    <property type="entry name" value="MECHANOSENSITIVE CHANNEL MSCL"/>
    <property type="match status" value="1"/>
</dbReference>
<evidence type="ECO:0000256" key="3">
    <source>
        <dbReference type="ARBA" id="ARBA00022475"/>
    </source>
</evidence>
<dbReference type="InterPro" id="IPR036019">
    <property type="entry name" value="MscL_channel"/>
</dbReference>
<protein>
    <recommendedName>
        <fullName evidence="9">Large-conductance mechanosensitive channel</fullName>
    </recommendedName>
</protein>
<dbReference type="EMBL" id="MKIR01000024">
    <property type="protein sequence ID" value="OFI48749.1"/>
    <property type="molecule type" value="Genomic_DNA"/>
</dbReference>
<keyword evidence="11" id="KW-1185">Reference proteome</keyword>
<keyword evidence="5 9" id="KW-1133">Transmembrane helix</keyword>
<dbReference type="Gene3D" id="1.10.1200.120">
    <property type="entry name" value="Large-conductance mechanosensitive channel, MscL, domain 1"/>
    <property type="match status" value="1"/>
</dbReference>
<evidence type="ECO:0000313" key="10">
    <source>
        <dbReference type="EMBL" id="OFI48749.1"/>
    </source>
</evidence>
<dbReference type="InterPro" id="IPR001185">
    <property type="entry name" value="MS_channel"/>
</dbReference>
<evidence type="ECO:0000256" key="5">
    <source>
        <dbReference type="ARBA" id="ARBA00022989"/>
    </source>
</evidence>
<feature type="transmembrane region" description="Helical" evidence="9">
    <location>
        <begin position="65"/>
        <end position="88"/>
    </location>
</feature>
<dbReference type="Pfam" id="PF01741">
    <property type="entry name" value="MscL"/>
    <property type="match status" value="1"/>
</dbReference>
<dbReference type="GO" id="GO:0008381">
    <property type="term" value="F:mechanosensitive monoatomic ion channel activity"/>
    <property type="evidence" value="ECO:0007669"/>
    <property type="project" value="UniProtKB-UniRule"/>
</dbReference>
<dbReference type="InterPro" id="IPR037673">
    <property type="entry name" value="MSC/AndL"/>
</dbReference>
<dbReference type="NCBIfam" id="TIGR00220">
    <property type="entry name" value="mscL"/>
    <property type="match status" value="1"/>
</dbReference>
<dbReference type="PRINTS" id="PR01264">
    <property type="entry name" value="MECHCHANNEL"/>
</dbReference>
<dbReference type="AlphaFoldDB" id="A0A1E8GKI7"/>
<evidence type="ECO:0000256" key="7">
    <source>
        <dbReference type="ARBA" id="ARBA00023136"/>
    </source>
</evidence>
<dbReference type="HAMAP" id="MF_00115">
    <property type="entry name" value="MscL"/>
    <property type="match status" value="1"/>
</dbReference>
<dbReference type="OrthoDB" id="9810350at2"/>
<comment type="similarity">
    <text evidence="9">Belongs to the MscL family.</text>
</comment>
<dbReference type="Proteomes" id="UP000178622">
    <property type="component" value="Unassembled WGS sequence"/>
</dbReference>
<comment type="caution">
    <text evidence="10">The sequence shown here is derived from an EMBL/GenBank/DDBJ whole genome shotgun (WGS) entry which is preliminary data.</text>
</comment>
<keyword evidence="7 9" id="KW-0472">Membrane</keyword>
<evidence type="ECO:0000256" key="2">
    <source>
        <dbReference type="ARBA" id="ARBA00022448"/>
    </source>
</evidence>
<comment type="subcellular location">
    <subcellularLocation>
        <location evidence="9">Cell membrane</location>
        <topology evidence="9">Multi-pass membrane protein</topology>
    </subcellularLocation>
    <subcellularLocation>
        <location evidence="1">Membrane</location>
        <topology evidence="1">Multi-pass membrane protein</topology>
    </subcellularLocation>
</comment>
<dbReference type="SUPFAM" id="SSF81330">
    <property type="entry name" value="Gated mechanosensitive channel"/>
    <property type="match status" value="1"/>
</dbReference>
<comment type="function">
    <text evidence="9">Channel that opens in response to stretch forces in the membrane lipid bilayer. May participate in the regulation of osmotic pressure changes within the cell.</text>
</comment>
<keyword evidence="2 9" id="KW-0813">Transport</keyword>
<proteinExistence type="inferred from homology"/>
<sequence>MAQEFKEFIMQGNVLDLAVGVIIGGAFTAIVNSLTENILTPILGIFSSGDLPFKDFVLKIGGAKFGIGAFVNSVVTFLITAFVIFIIVKAVNKIMGPKNVEEEQAEELDEQTILLTEIRDLLKNQK</sequence>
<dbReference type="PANTHER" id="PTHR30266:SF2">
    <property type="entry name" value="LARGE-CONDUCTANCE MECHANOSENSITIVE CHANNEL"/>
    <property type="match status" value="1"/>
</dbReference>
<dbReference type="STRING" id="1859473.BG261_06720"/>
<keyword evidence="3 9" id="KW-1003">Cell membrane</keyword>
<dbReference type="RefSeq" id="WP_070793131.1">
    <property type="nucleotide sequence ID" value="NZ_MKIR01000024.1"/>
</dbReference>
<accession>A0A1E8GKI7</accession>
<keyword evidence="6 9" id="KW-0406">Ion transport</keyword>
<reference evidence="11" key="1">
    <citation type="submission" date="2016-09" db="EMBL/GenBank/DDBJ databases">
        <title>Draft genome sequence of a novel species of the family Streptococcaceae isolated from flowers.</title>
        <authorList>
            <person name="Chuah L.-O."/>
            <person name="Yap K.-P."/>
            <person name="Thong K.L."/>
            <person name="Liong M.T."/>
            <person name="Ahmad R."/>
            <person name="Rusul G."/>
        </authorList>
    </citation>
    <scope>NUCLEOTIDE SEQUENCE [LARGE SCALE GENOMIC DNA]</scope>
    <source>
        <strain evidence="11">DF1</strain>
    </source>
</reference>
<dbReference type="GO" id="GO:0005886">
    <property type="term" value="C:plasma membrane"/>
    <property type="evidence" value="ECO:0007669"/>
    <property type="project" value="UniProtKB-SubCell"/>
</dbReference>
<evidence type="ECO:0000256" key="9">
    <source>
        <dbReference type="HAMAP-Rule" id="MF_00115"/>
    </source>
</evidence>
<organism evidence="10 11">
    <name type="scientific">Floricoccus tropicus</name>
    <dbReference type="NCBI Taxonomy" id="1859473"/>
    <lineage>
        <taxon>Bacteria</taxon>
        <taxon>Bacillati</taxon>
        <taxon>Bacillota</taxon>
        <taxon>Bacilli</taxon>
        <taxon>Lactobacillales</taxon>
        <taxon>Streptococcaceae</taxon>
        <taxon>Floricoccus</taxon>
    </lineage>
</organism>
<evidence type="ECO:0000256" key="1">
    <source>
        <dbReference type="ARBA" id="ARBA00004141"/>
    </source>
</evidence>
<keyword evidence="4 9" id="KW-0812">Transmembrane</keyword>
<evidence type="ECO:0000256" key="8">
    <source>
        <dbReference type="ARBA" id="ARBA00023303"/>
    </source>
</evidence>
<evidence type="ECO:0000256" key="6">
    <source>
        <dbReference type="ARBA" id="ARBA00023065"/>
    </source>
</evidence>
<name>A0A1E8GKI7_9LACT</name>
<gene>
    <name evidence="9" type="primary">mscL</name>
    <name evidence="10" type="ORF">BG261_06720</name>
</gene>
<evidence type="ECO:0000313" key="11">
    <source>
        <dbReference type="Proteomes" id="UP000178622"/>
    </source>
</evidence>
<evidence type="ECO:0000256" key="4">
    <source>
        <dbReference type="ARBA" id="ARBA00022692"/>
    </source>
</evidence>
<feature type="transmembrane region" description="Helical" evidence="9">
    <location>
        <begin position="12"/>
        <end position="31"/>
    </location>
</feature>
<comment type="subunit">
    <text evidence="9">Homopentamer.</text>
</comment>